<dbReference type="AlphaFoldDB" id="A0A2M4D8I7"/>
<reference evidence="2" key="1">
    <citation type="submission" date="2018-01" db="EMBL/GenBank/DDBJ databases">
        <title>An insight into the sialome of Amazonian anophelines.</title>
        <authorList>
            <person name="Ribeiro J.M."/>
            <person name="Scarpassa V."/>
            <person name="Calvo E."/>
        </authorList>
    </citation>
    <scope>NUCLEOTIDE SEQUENCE</scope>
</reference>
<evidence type="ECO:0000313" key="2">
    <source>
        <dbReference type="EMBL" id="MBW73892.1"/>
    </source>
</evidence>
<proteinExistence type="predicted"/>
<keyword evidence="1" id="KW-0732">Signal</keyword>
<accession>A0A2M4D8I7</accession>
<name>A0A2M4D8I7_ANODA</name>
<evidence type="ECO:0000256" key="1">
    <source>
        <dbReference type="SAM" id="SignalP"/>
    </source>
</evidence>
<protein>
    <submittedName>
        <fullName evidence="2">Putative secreted protein</fullName>
    </submittedName>
</protein>
<organism evidence="2">
    <name type="scientific">Anopheles darlingi</name>
    <name type="common">Mosquito</name>
    <dbReference type="NCBI Taxonomy" id="43151"/>
    <lineage>
        <taxon>Eukaryota</taxon>
        <taxon>Metazoa</taxon>
        <taxon>Ecdysozoa</taxon>
        <taxon>Arthropoda</taxon>
        <taxon>Hexapoda</taxon>
        <taxon>Insecta</taxon>
        <taxon>Pterygota</taxon>
        <taxon>Neoptera</taxon>
        <taxon>Endopterygota</taxon>
        <taxon>Diptera</taxon>
        <taxon>Nematocera</taxon>
        <taxon>Culicoidea</taxon>
        <taxon>Culicidae</taxon>
        <taxon>Anophelinae</taxon>
        <taxon>Anopheles</taxon>
    </lineage>
</organism>
<sequence length="71" mass="8189">MQQEVLLVWHQIALQLLLLLLHTRLATLLPTDSHTLSCAGHRCTVLRIQGHAECRAARELIQFGRTMEMDW</sequence>
<feature type="chain" id="PRO_5014915158" evidence="1">
    <location>
        <begin position="29"/>
        <end position="71"/>
    </location>
</feature>
<feature type="signal peptide" evidence="1">
    <location>
        <begin position="1"/>
        <end position="28"/>
    </location>
</feature>
<dbReference type="EMBL" id="GGFL01009714">
    <property type="protein sequence ID" value="MBW73892.1"/>
    <property type="molecule type" value="Transcribed_RNA"/>
</dbReference>